<dbReference type="InterPro" id="IPR014543">
    <property type="entry name" value="UCP028291"/>
</dbReference>
<dbReference type="RefSeq" id="WP_120375587.1">
    <property type="nucleotide sequence ID" value="NZ_RCHC01000018.1"/>
</dbReference>
<comment type="caution">
    <text evidence="1">The sequence shown here is derived from an EMBL/GenBank/DDBJ whole genome shotgun (WGS) entry which is preliminary data.</text>
</comment>
<protein>
    <submittedName>
        <fullName evidence="1">DUF2218 domain-containing protein</fullName>
    </submittedName>
</protein>
<dbReference type="EMBL" id="RCHC01000018">
    <property type="protein sequence ID" value="RLL19151.1"/>
    <property type="molecule type" value="Genomic_DNA"/>
</dbReference>
<keyword evidence="2" id="KW-1185">Reference proteome</keyword>
<sequence>MHQYSEAKIVSAQPARIAKRLLNHWKHKFETTEEAELFSIFMPTATIFLQPEAGILKVRIQPKEENVDLERLENVVLDHLIRMGQESLHANWLHS</sequence>
<dbReference type="Gene3D" id="3.30.310.50">
    <property type="entry name" value="Alpha-D-phosphohexomutase, C-terminal domain"/>
    <property type="match status" value="1"/>
</dbReference>
<proteinExistence type="predicted"/>
<gene>
    <name evidence="1" type="ORF">D9K81_14235</name>
</gene>
<reference evidence="1 2" key="1">
    <citation type="submission" date="2018-09" db="EMBL/GenBank/DDBJ databases">
        <title>The draft genome of Acinetobacter sp. strains.</title>
        <authorList>
            <person name="Qin J."/>
            <person name="Feng Y."/>
            <person name="Zong Z."/>
        </authorList>
    </citation>
    <scope>NUCLEOTIDE SEQUENCE [LARGE SCALE GENOMIC DNA]</scope>
    <source>
        <strain evidence="1 2">WCHAc060005</strain>
    </source>
</reference>
<evidence type="ECO:0000313" key="1">
    <source>
        <dbReference type="EMBL" id="RLL19151.1"/>
    </source>
</evidence>
<name>A0ABX9TTT3_9GAMM</name>
<dbReference type="Proteomes" id="UP000280271">
    <property type="component" value="Unassembled WGS sequence"/>
</dbReference>
<evidence type="ECO:0000313" key="2">
    <source>
        <dbReference type="Proteomes" id="UP000280271"/>
    </source>
</evidence>
<accession>A0ABX9TTT3</accession>
<dbReference type="Pfam" id="PF09981">
    <property type="entry name" value="DUF2218"/>
    <property type="match status" value="1"/>
</dbReference>
<organism evidence="1 2">
    <name type="scientific">Acinetobacter chengduensis</name>
    <dbReference type="NCBI Taxonomy" id="2420890"/>
    <lineage>
        <taxon>Bacteria</taxon>
        <taxon>Pseudomonadati</taxon>
        <taxon>Pseudomonadota</taxon>
        <taxon>Gammaproteobacteria</taxon>
        <taxon>Moraxellales</taxon>
        <taxon>Moraxellaceae</taxon>
        <taxon>Acinetobacter</taxon>
    </lineage>
</organism>